<dbReference type="RefSeq" id="XP_025417053.1">
    <property type="nucleotide sequence ID" value="XM_025561268.1"/>
</dbReference>
<dbReference type="InterPro" id="IPR042099">
    <property type="entry name" value="ANL_N_sf"/>
</dbReference>
<dbReference type="SUPFAM" id="SSF56801">
    <property type="entry name" value="Acetyl-CoA synthetase-like"/>
    <property type="match status" value="1"/>
</dbReference>
<evidence type="ECO:0000256" key="3">
    <source>
        <dbReference type="ARBA" id="ARBA00037247"/>
    </source>
</evidence>
<dbReference type="InterPro" id="IPR025110">
    <property type="entry name" value="AMP-bd_C"/>
</dbReference>
<dbReference type="InterPro" id="IPR020845">
    <property type="entry name" value="AMP-binding_CS"/>
</dbReference>
<evidence type="ECO:0000256" key="5">
    <source>
        <dbReference type="ARBA" id="ARBA00039638"/>
    </source>
</evidence>
<comment type="catalytic activity">
    <reaction evidence="6">
        <text>octanoate + ATP + CoA = octanoyl-CoA + AMP + diphosphate</text>
        <dbReference type="Rhea" id="RHEA:33631"/>
        <dbReference type="ChEBI" id="CHEBI:25646"/>
        <dbReference type="ChEBI" id="CHEBI:30616"/>
        <dbReference type="ChEBI" id="CHEBI:33019"/>
        <dbReference type="ChEBI" id="CHEBI:57287"/>
        <dbReference type="ChEBI" id="CHEBI:57386"/>
        <dbReference type="ChEBI" id="CHEBI:456215"/>
    </reaction>
</comment>
<sequence length="607" mass="68157">MSYRSLINLRKSSLNIKQSSRIMIEDYLIQGGQGNMSSSTIIPKPSYYKGPKYEQLHYKTVGNLIDEAAEKYPNREAIMSVHQNRKVTFSKLKHEVDELAAGLLEIGMKPGDRLCLMGSNSIEWEITLLASIKAGLIAVNINPLYKKNELHHSLSKVDAKMLIALENNQNQDYYGLLKSIVPEISQQPYGKPVITRHLPNLEFIVLDTEKNLPGIIKYWDVCQSGSKKSISYLKKLNQEMSPNAICNIQFTSGTTGAPKGACLTHYNIVNNSYFFCKRLKLMEKEHRILLQVPFFHTFGTVVGILVSLNSGSTLVLPALGYKPIESAKAVLYERCTFLYGTPTMYIDLINASKTLMDQGHTFTTPEIALCSGALCSPSLLKQVKMTFNIKRIVSIYGMTEASPIAFLSNSNESEHKSLTTVGQVLDHTEVKVVDKNGLTVPMGVPGEVWFKGYNVMPGYWNDEEMTKKAITEDGWLRSGDILILSEDGYGMVTGRIKDIIIRGGENIQPQSIEYFLESHPEIIQAQVFGIPDERLGEVVCAAIKITNESNLDDETVKNYCNGNIARFKVPKYVLIMEDFPKTTTGKIQKIKLREIMQDHLRNMKNLQ</sequence>
<proteinExistence type="inferred from homology"/>
<dbReference type="PANTHER" id="PTHR43201">
    <property type="entry name" value="ACYL-COA SYNTHETASE"/>
    <property type="match status" value="1"/>
</dbReference>
<dbReference type="InterPro" id="IPR045851">
    <property type="entry name" value="AMP-bd_C_sf"/>
</dbReference>
<dbReference type="Pfam" id="PF00501">
    <property type="entry name" value="AMP-binding"/>
    <property type="match status" value="1"/>
</dbReference>
<reference evidence="10" key="1">
    <citation type="submission" date="2018-04" db="EMBL/GenBank/DDBJ databases">
        <title>Transcriptome assembly of Sipha flava.</title>
        <authorList>
            <person name="Scully E.D."/>
            <person name="Geib S.M."/>
            <person name="Palmer N.A."/>
            <person name="Koch K."/>
            <person name="Bradshaw J."/>
            <person name="Heng-Moss T."/>
            <person name="Sarath G."/>
        </authorList>
    </citation>
    <scope>NUCLEOTIDE SEQUENCE</scope>
</reference>
<gene>
    <name evidence="10" type="primary">Acsf2</name>
    <name evidence="12" type="synonym">LOC112688195</name>
    <name evidence="10" type="ORF">g.162847</name>
</gene>
<evidence type="ECO:0000313" key="12">
    <source>
        <dbReference type="RefSeq" id="XP_025417053.1"/>
    </source>
</evidence>
<dbReference type="Gene3D" id="3.30.300.30">
    <property type="match status" value="1"/>
</dbReference>
<evidence type="ECO:0000256" key="2">
    <source>
        <dbReference type="ARBA" id="ARBA00022598"/>
    </source>
</evidence>
<dbReference type="AlphaFoldDB" id="A0A2S2Q1E3"/>
<comment type="function">
    <text evidence="3">Acyl-CoA synthases catalyze the initial reaction in fatty acid metabolism, by forming a thioester with CoA. Has some preference toward medium-chain substrates. Plays a role in adipocyte differentiation.</text>
</comment>
<dbReference type="Gene3D" id="3.40.50.12780">
    <property type="entry name" value="N-terminal domain of ligase-like"/>
    <property type="match status" value="1"/>
</dbReference>
<dbReference type="InterPro" id="IPR000873">
    <property type="entry name" value="AMP-dep_synth/lig_dom"/>
</dbReference>
<accession>A0A2S2Q1E3</accession>
<evidence type="ECO:0000259" key="9">
    <source>
        <dbReference type="Pfam" id="PF13193"/>
    </source>
</evidence>
<dbReference type="OrthoDB" id="10253115at2759"/>
<evidence type="ECO:0000256" key="1">
    <source>
        <dbReference type="ARBA" id="ARBA00006432"/>
    </source>
</evidence>
<dbReference type="PROSITE" id="PS00455">
    <property type="entry name" value="AMP_BINDING"/>
    <property type="match status" value="1"/>
</dbReference>
<name>A0A2S2Q1E3_9HEMI</name>
<comment type="catalytic activity">
    <reaction evidence="7">
        <text>a medium-chain fatty acid + ATP + CoA = a medium-chain fatty acyl-CoA + AMP + diphosphate</text>
        <dbReference type="Rhea" id="RHEA:48340"/>
        <dbReference type="ChEBI" id="CHEBI:30616"/>
        <dbReference type="ChEBI" id="CHEBI:33019"/>
        <dbReference type="ChEBI" id="CHEBI:57287"/>
        <dbReference type="ChEBI" id="CHEBI:59558"/>
        <dbReference type="ChEBI" id="CHEBI:90546"/>
        <dbReference type="ChEBI" id="CHEBI:456215"/>
        <dbReference type="EC" id="6.2.1.2"/>
    </reaction>
</comment>
<evidence type="ECO:0000256" key="7">
    <source>
        <dbReference type="ARBA" id="ARBA00048277"/>
    </source>
</evidence>
<evidence type="ECO:0000259" key="8">
    <source>
        <dbReference type="Pfam" id="PF00501"/>
    </source>
</evidence>
<reference evidence="12" key="2">
    <citation type="submission" date="2025-04" db="UniProtKB">
        <authorList>
            <consortium name="RefSeq"/>
        </authorList>
    </citation>
    <scope>IDENTIFICATION</scope>
    <source>
        <tissue evidence="12">Whole body</tissue>
    </source>
</reference>
<keyword evidence="11" id="KW-1185">Reference proteome</keyword>
<evidence type="ECO:0000256" key="4">
    <source>
        <dbReference type="ARBA" id="ARBA00039009"/>
    </source>
</evidence>
<feature type="domain" description="AMP-binding enzyme C-terminal" evidence="9">
    <location>
        <begin position="512"/>
        <end position="586"/>
    </location>
</feature>
<organism evidence="10">
    <name type="scientific">Sipha flava</name>
    <name type="common">yellow sugarcane aphid</name>
    <dbReference type="NCBI Taxonomy" id="143950"/>
    <lineage>
        <taxon>Eukaryota</taxon>
        <taxon>Metazoa</taxon>
        <taxon>Ecdysozoa</taxon>
        <taxon>Arthropoda</taxon>
        <taxon>Hexapoda</taxon>
        <taxon>Insecta</taxon>
        <taxon>Pterygota</taxon>
        <taxon>Neoptera</taxon>
        <taxon>Paraneoptera</taxon>
        <taxon>Hemiptera</taxon>
        <taxon>Sternorrhyncha</taxon>
        <taxon>Aphidomorpha</taxon>
        <taxon>Aphidoidea</taxon>
        <taxon>Aphididae</taxon>
        <taxon>Sipha</taxon>
    </lineage>
</organism>
<dbReference type="GO" id="GO:0031956">
    <property type="term" value="F:medium-chain fatty acid-CoA ligase activity"/>
    <property type="evidence" value="ECO:0007669"/>
    <property type="project" value="UniProtKB-EC"/>
</dbReference>
<protein>
    <recommendedName>
        <fullName evidence="5">Medium-chain acyl-CoA ligase ACSF2, mitochondrial</fullName>
        <ecNumber evidence="4">6.2.1.2</ecNumber>
    </recommendedName>
</protein>
<dbReference type="EC" id="6.2.1.2" evidence="4"/>
<comment type="similarity">
    <text evidence="1">Belongs to the ATP-dependent AMP-binding enzyme family.</text>
</comment>
<evidence type="ECO:0000313" key="11">
    <source>
        <dbReference type="Proteomes" id="UP000694846"/>
    </source>
</evidence>
<dbReference type="GO" id="GO:0006631">
    <property type="term" value="P:fatty acid metabolic process"/>
    <property type="evidence" value="ECO:0007669"/>
    <property type="project" value="TreeGrafter"/>
</dbReference>
<dbReference type="Proteomes" id="UP000694846">
    <property type="component" value="Unplaced"/>
</dbReference>
<keyword evidence="2" id="KW-0436">Ligase</keyword>
<dbReference type="FunFam" id="3.30.300.30:FF:000008">
    <property type="entry name" value="2,3-dihydroxybenzoate-AMP ligase"/>
    <property type="match status" value="1"/>
</dbReference>
<dbReference type="Pfam" id="PF13193">
    <property type="entry name" value="AMP-binding_C"/>
    <property type="match status" value="1"/>
</dbReference>
<dbReference type="PANTHER" id="PTHR43201:SF5">
    <property type="entry name" value="MEDIUM-CHAIN ACYL-COA LIGASE ACSF2, MITOCHONDRIAL"/>
    <property type="match status" value="1"/>
</dbReference>
<evidence type="ECO:0000313" key="10">
    <source>
        <dbReference type="EMBL" id="MBY71597.1"/>
    </source>
</evidence>
<feature type="domain" description="AMP-dependent synthetase/ligase" evidence="8">
    <location>
        <begin position="66"/>
        <end position="460"/>
    </location>
</feature>
<evidence type="ECO:0000256" key="6">
    <source>
        <dbReference type="ARBA" id="ARBA00047319"/>
    </source>
</evidence>
<dbReference type="EMBL" id="GGMS01002394">
    <property type="protein sequence ID" value="MBY71597.1"/>
    <property type="molecule type" value="Transcribed_RNA"/>
</dbReference>